<accession>A0A4Q2DNT5</accession>
<sequence length="180" mass="19594">MWQIPVARALAIEALSSLSLPPLDKIKLEFTYLVASWLIEGCVSLIENPSYATLETQAVHLGWKTAARIAYAGQQAYRLPSDGKVTISCDKFQCSECGATGLGLAEAVCWDNGFGPARTVEQVDCYTCDHAGRTVDVEITDLTTGASNEDVRRVLGMKAVWDAVKDVFADELKGMDWITS</sequence>
<dbReference type="AlphaFoldDB" id="A0A4Q2DNT5"/>
<reference evidence="1 2" key="1">
    <citation type="submission" date="2019-01" db="EMBL/GenBank/DDBJ databases">
        <title>Draft genome sequence of Psathyrella aberdarensis IHI B618.</title>
        <authorList>
            <person name="Buettner E."/>
            <person name="Kellner H."/>
        </authorList>
    </citation>
    <scope>NUCLEOTIDE SEQUENCE [LARGE SCALE GENOMIC DNA]</scope>
    <source>
        <strain evidence="1 2">IHI B618</strain>
    </source>
</reference>
<keyword evidence="2" id="KW-1185">Reference proteome</keyword>
<dbReference type="EMBL" id="SDEE01000147">
    <property type="protein sequence ID" value="RXW20475.1"/>
    <property type="molecule type" value="Genomic_DNA"/>
</dbReference>
<name>A0A4Q2DNT5_9AGAR</name>
<proteinExistence type="predicted"/>
<organism evidence="1 2">
    <name type="scientific">Candolleomyces aberdarensis</name>
    <dbReference type="NCBI Taxonomy" id="2316362"/>
    <lineage>
        <taxon>Eukaryota</taxon>
        <taxon>Fungi</taxon>
        <taxon>Dikarya</taxon>
        <taxon>Basidiomycota</taxon>
        <taxon>Agaricomycotina</taxon>
        <taxon>Agaricomycetes</taxon>
        <taxon>Agaricomycetidae</taxon>
        <taxon>Agaricales</taxon>
        <taxon>Agaricineae</taxon>
        <taxon>Psathyrellaceae</taxon>
        <taxon>Candolleomyces</taxon>
    </lineage>
</organism>
<gene>
    <name evidence="1" type="ORF">EST38_g5377</name>
</gene>
<comment type="caution">
    <text evidence="1">The sequence shown here is derived from an EMBL/GenBank/DDBJ whole genome shotgun (WGS) entry which is preliminary data.</text>
</comment>
<evidence type="ECO:0000313" key="1">
    <source>
        <dbReference type="EMBL" id="RXW20475.1"/>
    </source>
</evidence>
<protein>
    <submittedName>
        <fullName evidence="1">Uncharacterized protein</fullName>
    </submittedName>
</protein>
<evidence type="ECO:0000313" key="2">
    <source>
        <dbReference type="Proteomes" id="UP000290288"/>
    </source>
</evidence>
<dbReference type="Proteomes" id="UP000290288">
    <property type="component" value="Unassembled WGS sequence"/>
</dbReference>